<keyword evidence="1" id="KW-0812">Transmembrane</keyword>
<name>W8T8S2_PEPAC</name>
<dbReference type="Proteomes" id="UP000019591">
    <property type="component" value="Plasmid EAL2_808p"/>
</dbReference>
<evidence type="ECO:0000313" key="3">
    <source>
        <dbReference type="Proteomes" id="UP000019591"/>
    </source>
</evidence>
<keyword evidence="1" id="KW-0472">Membrane</keyword>
<keyword evidence="2" id="KW-0614">Plasmid</keyword>
<accession>W8T8S2</accession>
<dbReference type="AlphaFoldDB" id="W8T8S2"/>
<dbReference type="RefSeq" id="WP_025436934.1">
    <property type="nucleotide sequence ID" value="NZ_CP007453.1"/>
</dbReference>
<dbReference type="KEGG" id="eac:EAL2_808p05860"/>
<organism evidence="2 3">
    <name type="scientific">Peptoclostridium acidaminophilum DSM 3953</name>
    <dbReference type="NCBI Taxonomy" id="1286171"/>
    <lineage>
        <taxon>Bacteria</taxon>
        <taxon>Bacillati</taxon>
        <taxon>Bacillota</taxon>
        <taxon>Clostridia</taxon>
        <taxon>Peptostreptococcales</taxon>
        <taxon>Peptoclostridiaceae</taxon>
        <taxon>Peptoclostridium</taxon>
    </lineage>
</organism>
<keyword evidence="1" id="KW-1133">Transmembrane helix</keyword>
<evidence type="ECO:0000313" key="2">
    <source>
        <dbReference type="EMBL" id="AHM58089.1"/>
    </source>
</evidence>
<proteinExistence type="predicted"/>
<sequence>MSSLKKNFKNVMNEYEKELLERAKRGDYLTPDEWNTYDLIVKKRKEKSFGNIAGRIARGVITAGLLIAGMIYIAGSDISVKQNKNSSTAINDLIATDNGIPSSKSASESFFTKKEIVEYIINMNSQINAVVEFHNKTIHEFNSDTLDPMEAVSEYGMISQSFNNRLIYNNANYSEFNSNILEIVQVEGEIMHLLSIAQQSSNREEISSAIQKMNYLIKDNRRLEINLLNAEGIEFEILGDGRINMQY</sequence>
<gene>
    <name evidence="2" type="ORF">EAL2_808p05860</name>
</gene>
<protein>
    <submittedName>
        <fullName evidence="2">Uncharacterized protein</fullName>
    </submittedName>
</protein>
<dbReference type="HOGENOM" id="CLU_1123209_0_0_9"/>
<dbReference type="PATRIC" id="fig|1286171.3.peg.2770"/>
<keyword evidence="3" id="KW-1185">Reference proteome</keyword>
<feature type="transmembrane region" description="Helical" evidence="1">
    <location>
        <begin position="52"/>
        <end position="75"/>
    </location>
</feature>
<evidence type="ECO:0000256" key="1">
    <source>
        <dbReference type="SAM" id="Phobius"/>
    </source>
</evidence>
<dbReference type="EMBL" id="CP007453">
    <property type="protein sequence ID" value="AHM58089.1"/>
    <property type="molecule type" value="Genomic_DNA"/>
</dbReference>
<geneLocation type="plasmid" evidence="2 3">
    <name>EAL2_808p</name>
</geneLocation>
<reference evidence="2 3" key="1">
    <citation type="journal article" date="2014" name="Genome Announc.">
        <title>Complete Genome Sequence of Amino Acid-Utilizing Eubacterium acidaminophilum al-2 (DSM 3953).</title>
        <authorList>
            <person name="Poehlein A."/>
            <person name="Andreesen J.R."/>
            <person name="Daniel R."/>
        </authorList>
    </citation>
    <scope>NUCLEOTIDE SEQUENCE [LARGE SCALE GENOMIC DNA]</scope>
    <source>
        <strain evidence="2 3">DSM 3953</strain>
        <plasmid evidence="3">Plasmid EAL2_808p</plasmid>
    </source>
</reference>